<dbReference type="GO" id="GO:0006741">
    <property type="term" value="P:NADP+ biosynthetic process"/>
    <property type="evidence" value="ECO:0007669"/>
    <property type="project" value="InterPro"/>
</dbReference>
<dbReference type="InterPro" id="IPR011992">
    <property type="entry name" value="EF-hand-dom_pair"/>
</dbReference>
<dbReference type="InterPro" id="IPR002048">
    <property type="entry name" value="EF_hand_dom"/>
</dbReference>
<comment type="similarity">
    <text evidence="1">Belongs to the NAD kinase family.</text>
</comment>
<keyword evidence="4 10" id="KW-0418">Kinase</keyword>
<dbReference type="InterPro" id="IPR016064">
    <property type="entry name" value="NAD/diacylglycerol_kinase_sf"/>
</dbReference>
<evidence type="ECO:0000256" key="5">
    <source>
        <dbReference type="ARBA" id="ARBA00022837"/>
    </source>
</evidence>
<keyword evidence="7" id="KW-0520">NAD</keyword>
<dbReference type="GO" id="GO:0005509">
    <property type="term" value="F:calcium ion binding"/>
    <property type="evidence" value="ECO:0007669"/>
    <property type="project" value="InterPro"/>
</dbReference>
<keyword evidence="3" id="KW-0479">Metal-binding</keyword>
<dbReference type="PANTHER" id="PTHR20275">
    <property type="entry name" value="NAD KINASE"/>
    <property type="match status" value="1"/>
</dbReference>
<protein>
    <submittedName>
        <fullName evidence="10">Nad kinase</fullName>
    </submittedName>
</protein>
<keyword evidence="3" id="KW-0863">Zinc-finger</keyword>
<dbReference type="OrthoDB" id="24581at2759"/>
<evidence type="ECO:0000256" key="4">
    <source>
        <dbReference type="ARBA" id="ARBA00022777"/>
    </source>
</evidence>
<dbReference type="SUPFAM" id="SSF47473">
    <property type="entry name" value="EF-hand"/>
    <property type="match status" value="1"/>
</dbReference>
<dbReference type="PROSITE" id="PS00018">
    <property type="entry name" value="EF_HAND_1"/>
    <property type="match status" value="1"/>
</dbReference>
<dbReference type="Gene3D" id="2.60.200.30">
    <property type="entry name" value="Probable inorganic polyphosphate/atp-NAD kinase, domain 2"/>
    <property type="match status" value="1"/>
</dbReference>
<dbReference type="InterPro" id="IPR017438">
    <property type="entry name" value="ATP-NAD_kinase_N"/>
</dbReference>
<evidence type="ECO:0000256" key="8">
    <source>
        <dbReference type="SAM" id="MobiDB-lite"/>
    </source>
</evidence>
<feature type="region of interest" description="Disordered" evidence="8">
    <location>
        <begin position="344"/>
        <end position="364"/>
    </location>
</feature>
<keyword evidence="2" id="KW-0808">Transferase</keyword>
<comment type="caution">
    <text evidence="10">The sequence shown here is derived from an EMBL/GenBank/DDBJ whole genome shotgun (WGS) entry which is preliminary data.</text>
</comment>
<reference evidence="10 11" key="1">
    <citation type="submission" date="2020-04" db="EMBL/GenBank/DDBJ databases">
        <title>Perkinsus chesapeaki whole genome sequence.</title>
        <authorList>
            <person name="Bogema D.R."/>
        </authorList>
    </citation>
    <scope>NUCLEOTIDE SEQUENCE [LARGE SCALE GENOMIC DNA]</scope>
    <source>
        <strain evidence="10">ATCC PRA-425</strain>
    </source>
</reference>
<dbReference type="InterPro" id="IPR018247">
    <property type="entry name" value="EF_Hand_1_Ca_BS"/>
</dbReference>
<dbReference type="InterPro" id="IPR017437">
    <property type="entry name" value="ATP-NAD_kinase_PpnK-typ_C"/>
</dbReference>
<feature type="domain" description="EF-hand" evidence="9">
    <location>
        <begin position="161"/>
        <end position="196"/>
    </location>
</feature>
<keyword evidence="6" id="KW-0521">NADP</keyword>
<dbReference type="AlphaFoldDB" id="A0A7J6MFX0"/>
<dbReference type="Pfam" id="PF20143">
    <property type="entry name" value="NAD_kinase_C"/>
    <property type="match status" value="1"/>
</dbReference>
<organism evidence="10 11">
    <name type="scientific">Perkinsus chesapeaki</name>
    <name type="common">Clam parasite</name>
    <name type="synonym">Perkinsus andrewsi</name>
    <dbReference type="NCBI Taxonomy" id="330153"/>
    <lineage>
        <taxon>Eukaryota</taxon>
        <taxon>Sar</taxon>
        <taxon>Alveolata</taxon>
        <taxon>Perkinsozoa</taxon>
        <taxon>Perkinsea</taxon>
        <taxon>Perkinsida</taxon>
        <taxon>Perkinsidae</taxon>
        <taxon>Perkinsus</taxon>
    </lineage>
</organism>
<dbReference type="PROSITE" id="PS50222">
    <property type="entry name" value="EF_HAND_2"/>
    <property type="match status" value="1"/>
</dbReference>
<evidence type="ECO:0000313" key="11">
    <source>
        <dbReference type="Proteomes" id="UP000591131"/>
    </source>
</evidence>
<dbReference type="HAMAP" id="MF_00361">
    <property type="entry name" value="NAD_kinase"/>
    <property type="match status" value="1"/>
</dbReference>
<dbReference type="PANTHER" id="PTHR20275:SF6">
    <property type="entry name" value="NAD KINASE 2, CHLOROPLASTIC"/>
    <property type="match status" value="1"/>
</dbReference>
<name>A0A7J6MFX0_PERCH</name>
<dbReference type="GO" id="GO:0003951">
    <property type="term" value="F:NAD+ kinase activity"/>
    <property type="evidence" value="ECO:0007669"/>
    <property type="project" value="InterPro"/>
</dbReference>
<sequence>MASNPPRRTNTNGGFMPVTHAFSSSSTFAPPPLLPQTSALLPIQARCISTRADEAPAGPMPDWWNDEKFVVGLRQRTGFNRATMKHLISIFNSLARGKKTLDFSDFDNGFALVNYFINYEEYSKTFNRVKAKVFSRLPGLRPSPRGLYEASGGHPPKRVPLSKDTYLSAFTAFDRDRSGNIDVVEFIQGIAWLARSQANLNTLDSLGDGVPQLPKSHLVRDGRNVNLAWSSRPQVILVTKKWGSNRAKAALLEVGRWLKTAYDIRVVMDPNDPDVGGIAPARCGRFAEFAPHGIENENDSHHTESATEQNSDQQLMVDLVVCLGGDGTVLRTINWLEEGRSLPASADDLNAPASPADVGSPPGNRPMTVMPPPVVAFALGSLGFLTPHPFDRSFWCSSDAFCLVQCRFKTLLNQVIVAPVQDCLGKDDKDVEAAKKKRVFCTLRSRLRCEVIQSEEDPKVLGIHRVLNECLIARGCVSAFHKFDFYVDGQLMTQYQADGLIIATPSGSSAYSMAAGGSLVAPNVPCILVTPIAPHGLSQRPLILPAGATIEVGIPKESRTLPIASFDGATNIELNRGNRVRITTSMSPVPFVSTTQHLDDWFHSLRSKLHWARELR</sequence>
<dbReference type="GO" id="GO:0008270">
    <property type="term" value="F:zinc ion binding"/>
    <property type="evidence" value="ECO:0007669"/>
    <property type="project" value="UniProtKB-KW"/>
</dbReference>
<evidence type="ECO:0000256" key="6">
    <source>
        <dbReference type="ARBA" id="ARBA00022857"/>
    </source>
</evidence>
<evidence type="ECO:0000256" key="1">
    <source>
        <dbReference type="ARBA" id="ARBA00010995"/>
    </source>
</evidence>
<evidence type="ECO:0000313" key="10">
    <source>
        <dbReference type="EMBL" id="KAF4670498.1"/>
    </source>
</evidence>
<keyword evidence="11" id="KW-1185">Reference proteome</keyword>
<accession>A0A7J6MFX0</accession>
<evidence type="ECO:0000256" key="2">
    <source>
        <dbReference type="ARBA" id="ARBA00022679"/>
    </source>
</evidence>
<dbReference type="Gene3D" id="1.10.238.10">
    <property type="entry name" value="EF-hand"/>
    <property type="match status" value="1"/>
</dbReference>
<gene>
    <name evidence="10" type="primary">RPUSD4_2</name>
    <name evidence="10" type="ORF">FOL47_002017</name>
</gene>
<dbReference type="Gene3D" id="3.40.50.10330">
    <property type="entry name" value="Probable inorganic polyphosphate/atp-NAD kinase, domain 1"/>
    <property type="match status" value="2"/>
</dbReference>
<dbReference type="SUPFAM" id="SSF111331">
    <property type="entry name" value="NAD kinase/diacylglycerol kinase-like"/>
    <property type="match status" value="1"/>
</dbReference>
<evidence type="ECO:0000256" key="3">
    <source>
        <dbReference type="ARBA" id="ARBA00022771"/>
    </source>
</evidence>
<dbReference type="EMBL" id="JAAPAO010000151">
    <property type="protein sequence ID" value="KAF4670498.1"/>
    <property type="molecule type" value="Genomic_DNA"/>
</dbReference>
<evidence type="ECO:0000259" key="9">
    <source>
        <dbReference type="PROSITE" id="PS50222"/>
    </source>
</evidence>
<dbReference type="GO" id="GO:0019674">
    <property type="term" value="P:NAD+ metabolic process"/>
    <property type="evidence" value="ECO:0007669"/>
    <property type="project" value="InterPro"/>
</dbReference>
<dbReference type="Proteomes" id="UP000591131">
    <property type="component" value="Unassembled WGS sequence"/>
</dbReference>
<evidence type="ECO:0000256" key="7">
    <source>
        <dbReference type="ARBA" id="ARBA00023027"/>
    </source>
</evidence>
<keyword evidence="3" id="KW-0862">Zinc</keyword>
<dbReference type="InterPro" id="IPR002504">
    <property type="entry name" value="NADK"/>
</dbReference>
<proteinExistence type="inferred from homology"/>
<keyword evidence="5" id="KW-0106">Calcium</keyword>